<dbReference type="InterPro" id="IPR035093">
    <property type="entry name" value="RelE/ParE_toxin_dom_sf"/>
</dbReference>
<sequence>MSGHFVVGFLNRDVEKEYQKLDGSQRRLVRIAVAKLKTRADEIGTPLHGELAGCKKIKWRNAGLRMVFGIREDGTVEIAEIVAIGRRDRSEVYKTAAERLSKRPAMVEYDGALR</sequence>
<dbReference type="RefSeq" id="WP_152078788.1">
    <property type="nucleotide sequence ID" value="NZ_CABWIH010000030.1"/>
</dbReference>
<name>A0A5K1IUD2_9ACTN</name>
<gene>
    <name evidence="1" type="ORF">LMKDKBCB_01392</name>
</gene>
<protein>
    <recommendedName>
        <fullName evidence="3">Addiction module toxin RelE</fullName>
    </recommendedName>
</protein>
<dbReference type="EMBL" id="CABWIH010000030">
    <property type="protein sequence ID" value="VWL92545.1"/>
    <property type="molecule type" value="Genomic_DNA"/>
</dbReference>
<dbReference type="Proteomes" id="UP000330807">
    <property type="component" value="Unassembled WGS sequence"/>
</dbReference>
<dbReference type="AlphaFoldDB" id="A0A5K1IUD2"/>
<accession>A0A5K1IUD2</accession>
<proteinExistence type="predicted"/>
<evidence type="ECO:0000313" key="2">
    <source>
        <dbReference type="Proteomes" id="UP000330807"/>
    </source>
</evidence>
<evidence type="ECO:0008006" key="3">
    <source>
        <dbReference type="Google" id="ProtNLM"/>
    </source>
</evidence>
<organism evidence="1 2">
    <name type="scientific">Collinsella aerofaciens</name>
    <dbReference type="NCBI Taxonomy" id="74426"/>
    <lineage>
        <taxon>Bacteria</taxon>
        <taxon>Bacillati</taxon>
        <taxon>Actinomycetota</taxon>
        <taxon>Coriobacteriia</taxon>
        <taxon>Coriobacteriales</taxon>
        <taxon>Coriobacteriaceae</taxon>
        <taxon>Collinsella</taxon>
    </lineage>
</organism>
<dbReference type="Gene3D" id="3.30.2310.20">
    <property type="entry name" value="RelE-like"/>
    <property type="match status" value="1"/>
</dbReference>
<reference evidence="1 2" key="1">
    <citation type="submission" date="2019-10" db="EMBL/GenBank/DDBJ databases">
        <authorList>
            <person name="Wolf R A."/>
        </authorList>
    </citation>
    <scope>NUCLEOTIDE SEQUENCE [LARGE SCALE GENOMIC DNA]</scope>
    <source>
        <strain evidence="1">Collinsella_aerofaciens_AK_138A</strain>
    </source>
</reference>
<evidence type="ECO:0000313" key="1">
    <source>
        <dbReference type="EMBL" id="VWL92545.1"/>
    </source>
</evidence>